<evidence type="ECO:0000256" key="8">
    <source>
        <dbReference type="SAM" id="Phobius"/>
    </source>
</evidence>
<keyword evidence="3 8" id="KW-0812">Transmembrane</keyword>
<dbReference type="Proteomes" id="UP001516400">
    <property type="component" value="Unassembled WGS sequence"/>
</dbReference>
<dbReference type="PANTHER" id="PTHR42643">
    <property type="entry name" value="IONOTROPIC RECEPTOR 20A-RELATED"/>
    <property type="match status" value="1"/>
</dbReference>
<dbReference type="AlphaFoldDB" id="A0ABD2MK52"/>
<dbReference type="PANTHER" id="PTHR42643:SF24">
    <property type="entry name" value="IONOTROPIC RECEPTOR 60A"/>
    <property type="match status" value="1"/>
</dbReference>
<dbReference type="InterPro" id="IPR052192">
    <property type="entry name" value="Insect_Ionotropic_Sensory_Rcpt"/>
</dbReference>
<feature type="transmembrane region" description="Helical" evidence="8">
    <location>
        <begin position="332"/>
        <end position="351"/>
    </location>
</feature>
<evidence type="ECO:0008006" key="11">
    <source>
        <dbReference type="Google" id="ProtNLM"/>
    </source>
</evidence>
<evidence type="ECO:0000313" key="10">
    <source>
        <dbReference type="Proteomes" id="UP001516400"/>
    </source>
</evidence>
<evidence type="ECO:0000256" key="5">
    <source>
        <dbReference type="ARBA" id="ARBA00023136"/>
    </source>
</evidence>
<gene>
    <name evidence="9" type="ORF">HHI36_010867</name>
</gene>
<organism evidence="9 10">
    <name type="scientific">Cryptolaemus montrouzieri</name>
    <dbReference type="NCBI Taxonomy" id="559131"/>
    <lineage>
        <taxon>Eukaryota</taxon>
        <taxon>Metazoa</taxon>
        <taxon>Ecdysozoa</taxon>
        <taxon>Arthropoda</taxon>
        <taxon>Hexapoda</taxon>
        <taxon>Insecta</taxon>
        <taxon>Pterygota</taxon>
        <taxon>Neoptera</taxon>
        <taxon>Endopterygota</taxon>
        <taxon>Coleoptera</taxon>
        <taxon>Polyphaga</taxon>
        <taxon>Cucujiformia</taxon>
        <taxon>Coccinelloidea</taxon>
        <taxon>Coccinellidae</taxon>
        <taxon>Scymninae</taxon>
        <taxon>Scymnini</taxon>
        <taxon>Cryptolaemus</taxon>
    </lineage>
</organism>
<keyword evidence="2" id="KW-1003">Cell membrane</keyword>
<name>A0ABD2MK52_9CUCU</name>
<reference evidence="9 10" key="1">
    <citation type="journal article" date="2021" name="BMC Biol.">
        <title>Horizontally acquired antibacterial genes associated with adaptive radiation of ladybird beetles.</title>
        <authorList>
            <person name="Li H.S."/>
            <person name="Tang X.F."/>
            <person name="Huang Y.H."/>
            <person name="Xu Z.Y."/>
            <person name="Chen M.L."/>
            <person name="Du X.Y."/>
            <person name="Qiu B.Y."/>
            <person name="Chen P.T."/>
            <person name="Zhang W."/>
            <person name="Slipinski A."/>
            <person name="Escalona H.E."/>
            <person name="Waterhouse R.M."/>
            <person name="Zwick A."/>
            <person name="Pang H."/>
        </authorList>
    </citation>
    <scope>NUCLEOTIDE SEQUENCE [LARGE SCALE GENOMIC DNA]</scope>
    <source>
        <strain evidence="9">SYSU2018</strain>
    </source>
</reference>
<sequence length="539" mass="63115">MLSAPVPFISYNLLQCITNYVLLFANNETYPFVLVKGPYKFDLPTLRLTKSGYNTEQLWKYKYNPNIFVIDLDDGDIALNAYLWKLFYSRFNYNPKGKYIVKGRNIKPELAEKIQESYINDVIFISSSTGKIYTYDPHRWKDVRAINTRLRMIGTCQKMSSKDSVKKPDFSKTQPDGWTVNIWHCTDNTKTDLLDIMFSYLRINTIKSCINYPFSHAVYIGSHMFDVAFGPIGAIDNMRYSSTNPFYYDAVHFFIPRPIPTAAPFDTLNVFSWQIWLIFFISVTSSSFIYFILTAVRFNQMQAMFFVETTIRIISTFLHQSRKFERSSPSKFILLYVTIFMTFTVNLIYIGKYSYTLTTMSKGYKIMKINSYEEIIEKETKIGFPKDLPVDVRQDFWHQEIDCGDTFECLNRTITEKEIIVVAYAKLANVYHRRFIATTGEIPFVRSDPPLSVAPTWVLIPKGHPLSDIFNKYLCYLLEHGFADYNNRKYEIHYRVKFDFFNIKINLEHIRLLIIIWCGGILLSLLIFISEMQVCINAE</sequence>
<keyword evidence="7" id="KW-0325">Glycoprotein</keyword>
<evidence type="ECO:0000256" key="4">
    <source>
        <dbReference type="ARBA" id="ARBA00022989"/>
    </source>
</evidence>
<evidence type="ECO:0000256" key="2">
    <source>
        <dbReference type="ARBA" id="ARBA00022475"/>
    </source>
</evidence>
<evidence type="ECO:0000313" key="9">
    <source>
        <dbReference type="EMBL" id="KAL3266705.1"/>
    </source>
</evidence>
<dbReference type="EMBL" id="JABFTP020000001">
    <property type="protein sequence ID" value="KAL3266705.1"/>
    <property type="molecule type" value="Genomic_DNA"/>
</dbReference>
<evidence type="ECO:0000256" key="6">
    <source>
        <dbReference type="ARBA" id="ARBA00023170"/>
    </source>
</evidence>
<keyword evidence="4 8" id="KW-1133">Transmembrane helix</keyword>
<dbReference type="SUPFAM" id="SSF53850">
    <property type="entry name" value="Periplasmic binding protein-like II"/>
    <property type="match status" value="1"/>
</dbReference>
<keyword evidence="5 8" id="KW-0472">Membrane</keyword>
<proteinExistence type="predicted"/>
<evidence type="ECO:0000256" key="3">
    <source>
        <dbReference type="ARBA" id="ARBA00022692"/>
    </source>
</evidence>
<comment type="subcellular location">
    <subcellularLocation>
        <location evidence="1">Cell membrane</location>
        <topology evidence="1">Multi-pass membrane protein</topology>
    </subcellularLocation>
</comment>
<dbReference type="GO" id="GO:0005886">
    <property type="term" value="C:plasma membrane"/>
    <property type="evidence" value="ECO:0007669"/>
    <property type="project" value="UniProtKB-SubCell"/>
</dbReference>
<keyword evidence="10" id="KW-1185">Reference proteome</keyword>
<keyword evidence="6" id="KW-0675">Receptor</keyword>
<protein>
    <recommendedName>
        <fullName evidence="11">Ionotropic receptor</fullName>
    </recommendedName>
</protein>
<evidence type="ECO:0000256" key="1">
    <source>
        <dbReference type="ARBA" id="ARBA00004651"/>
    </source>
</evidence>
<comment type="caution">
    <text evidence="9">The sequence shown here is derived from an EMBL/GenBank/DDBJ whole genome shotgun (WGS) entry which is preliminary data.</text>
</comment>
<evidence type="ECO:0000256" key="7">
    <source>
        <dbReference type="ARBA" id="ARBA00023180"/>
    </source>
</evidence>
<feature type="transmembrane region" description="Helical" evidence="8">
    <location>
        <begin position="273"/>
        <end position="296"/>
    </location>
</feature>
<feature type="transmembrane region" description="Helical" evidence="8">
    <location>
        <begin position="510"/>
        <end position="529"/>
    </location>
</feature>
<accession>A0ABD2MK52</accession>